<dbReference type="EMBL" id="ML143657">
    <property type="protein sequence ID" value="TBU21226.1"/>
    <property type="molecule type" value="Genomic_DNA"/>
</dbReference>
<evidence type="ECO:0000256" key="5">
    <source>
        <dbReference type="SAM" id="Phobius"/>
    </source>
</evidence>
<name>A0A4Q9M6J6_9APHY</name>
<sequence>MVRKWKVGVKGRGMGGKKGRLSNVRDKKGRFLAVELTLAVNNYVFGITVVGCILLQMNYFNNVNRMYYVGFSTTTIVASAILFRNTDDPANSISLLTSFITTLRAVHLLKISRKRDPGALPGGHHPRSAFESGLMNPQLGIHGRMSVDGWNGAAGTLIGNTMPVPWNTPADAHGRHDKRNSLSRNQTQTLFQAFEGDGDEDRAYRMGLDTLHEVEDDELEADKGTAMRKGS</sequence>
<dbReference type="GO" id="GO:0015095">
    <property type="term" value="F:magnesium ion transmembrane transporter activity"/>
    <property type="evidence" value="ECO:0007669"/>
    <property type="project" value="InterPro"/>
</dbReference>
<keyword evidence="2 5" id="KW-0812">Transmembrane</keyword>
<evidence type="ECO:0000256" key="3">
    <source>
        <dbReference type="ARBA" id="ARBA00022989"/>
    </source>
</evidence>
<keyword evidence="4 5" id="KW-0472">Membrane</keyword>
<gene>
    <name evidence="6" type="ORF">BD311DRAFT_834261</name>
</gene>
<organism evidence="6">
    <name type="scientific">Dichomitus squalens</name>
    <dbReference type="NCBI Taxonomy" id="114155"/>
    <lineage>
        <taxon>Eukaryota</taxon>
        <taxon>Fungi</taxon>
        <taxon>Dikarya</taxon>
        <taxon>Basidiomycota</taxon>
        <taxon>Agaricomycotina</taxon>
        <taxon>Agaricomycetes</taxon>
        <taxon>Polyporales</taxon>
        <taxon>Polyporaceae</taxon>
        <taxon>Dichomitus</taxon>
    </lineage>
</organism>
<comment type="subcellular location">
    <subcellularLocation>
        <location evidence="1">Membrane</location>
        <topology evidence="1">Multi-pass membrane protein</topology>
    </subcellularLocation>
</comment>
<evidence type="ECO:0000256" key="2">
    <source>
        <dbReference type="ARBA" id="ARBA00022692"/>
    </source>
</evidence>
<dbReference type="GO" id="GO:0016020">
    <property type="term" value="C:membrane"/>
    <property type="evidence" value="ECO:0007669"/>
    <property type="project" value="UniProtKB-SubCell"/>
</dbReference>
<evidence type="ECO:0000256" key="4">
    <source>
        <dbReference type="ARBA" id="ARBA00023136"/>
    </source>
</evidence>
<reference evidence="6" key="1">
    <citation type="submission" date="2019-01" db="EMBL/GenBank/DDBJ databases">
        <title>Draft genome sequences of three monokaryotic isolates of the white-rot basidiomycete fungus Dichomitus squalens.</title>
        <authorList>
            <consortium name="DOE Joint Genome Institute"/>
            <person name="Lopez S.C."/>
            <person name="Andreopoulos B."/>
            <person name="Pangilinan J."/>
            <person name="Lipzen A."/>
            <person name="Riley R."/>
            <person name="Ahrendt S."/>
            <person name="Ng V."/>
            <person name="Barry K."/>
            <person name="Daum C."/>
            <person name="Grigoriev I.V."/>
            <person name="Hilden K.S."/>
            <person name="Makela M.R."/>
            <person name="de Vries R.P."/>
        </authorList>
    </citation>
    <scope>NUCLEOTIDE SEQUENCE [LARGE SCALE GENOMIC DNA]</scope>
    <source>
        <strain evidence="6">OM18370.1</strain>
    </source>
</reference>
<accession>A0A4Q9M6J6</accession>
<dbReference type="AlphaFoldDB" id="A0A4Q9M6J6"/>
<evidence type="ECO:0000313" key="6">
    <source>
        <dbReference type="EMBL" id="TBU21226.1"/>
    </source>
</evidence>
<dbReference type="Proteomes" id="UP000292957">
    <property type="component" value="Unassembled WGS sequence"/>
</dbReference>
<keyword evidence="3 5" id="KW-1133">Transmembrane helix</keyword>
<proteinExistence type="predicted"/>
<dbReference type="OrthoDB" id="6428174at2759"/>
<dbReference type="InterPro" id="IPR008521">
    <property type="entry name" value="Mg_trans_NIPA"/>
</dbReference>
<feature type="transmembrane region" description="Helical" evidence="5">
    <location>
        <begin position="31"/>
        <end position="54"/>
    </location>
</feature>
<evidence type="ECO:0000256" key="1">
    <source>
        <dbReference type="ARBA" id="ARBA00004141"/>
    </source>
</evidence>
<dbReference type="Pfam" id="PF05653">
    <property type="entry name" value="Mg_trans_NIPA"/>
    <property type="match status" value="1"/>
</dbReference>
<feature type="transmembrane region" description="Helical" evidence="5">
    <location>
        <begin position="66"/>
        <end position="83"/>
    </location>
</feature>
<protein>
    <submittedName>
        <fullName evidence="6">Uncharacterized protein</fullName>
    </submittedName>
</protein>